<evidence type="ECO:0000313" key="1">
    <source>
        <dbReference type="EMBL" id="NVP00666.1"/>
    </source>
</evidence>
<evidence type="ECO:0000313" key="2">
    <source>
        <dbReference type="Proteomes" id="UP000533429"/>
    </source>
</evidence>
<accession>A0A850QPW5</accession>
<dbReference type="Proteomes" id="UP000533429">
    <property type="component" value="Unassembled WGS sequence"/>
</dbReference>
<name>A0A850QPW5_PHODD</name>
<comment type="caution">
    <text evidence="1">The sequence shown here is derived from an EMBL/GenBank/DDBJ whole genome shotgun (WGS) entry which is preliminary data.</text>
</comment>
<dbReference type="AlphaFoldDB" id="A0A850QPW5"/>
<gene>
    <name evidence="1" type="ORF">HWA77_10630</name>
</gene>
<sequence length="64" mass="7227">MAGIKYYKLTERELLALIATADSCEAMSGDLDSEAKRAMIAIKAIEKRHGVNFIRNYSDNEINY</sequence>
<reference evidence="1 2" key="1">
    <citation type="submission" date="2020-06" db="EMBL/GenBank/DDBJ databases">
        <title>Photobacterium damselae subsp. damselae comparative genomics.</title>
        <authorList>
            <person name="Osorio C.R."/>
        </authorList>
    </citation>
    <scope>NUCLEOTIDE SEQUENCE [LARGE SCALE GENOMIC DNA]</scope>
    <source>
        <strain evidence="1 2">TW250/03</strain>
    </source>
</reference>
<dbReference type="EMBL" id="JABXOR010000670">
    <property type="protein sequence ID" value="NVP00666.1"/>
    <property type="molecule type" value="Genomic_DNA"/>
</dbReference>
<proteinExistence type="predicted"/>
<organism evidence="1 2">
    <name type="scientific">Photobacterium damselae subsp. damselae</name>
    <name type="common">Listonella damsela</name>
    <dbReference type="NCBI Taxonomy" id="85581"/>
    <lineage>
        <taxon>Bacteria</taxon>
        <taxon>Pseudomonadati</taxon>
        <taxon>Pseudomonadota</taxon>
        <taxon>Gammaproteobacteria</taxon>
        <taxon>Vibrionales</taxon>
        <taxon>Vibrionaceae</taxon>
        <taxon>Photobacterium</taxon>
    </lineage>
</organism>
<protein>
    <submittedName>
        <fullName evidence="1">Uncharacterized protein</fullName>
    </submittedName>
</protein>